<dbReference type="SUPFAM" id="SSF50341">
    <property type="entry name" value="CheW-like"/>
    <property type="match status" value="3"/>
</dbReference>
<evidence type="ECO:0000259" key="2">
    <source>
        <dbReference type="PROSITE" id="PS50851"/>
    </source>
</evidence>
<organism evidence="3 4">
    <name type="scientific">Paracidovorax valerianellae</name>
    <dbReference type="NCBI Taxonomy" id="187868"/>
    <lineage>
        <taxon>Bacteria</taxon>
        <taxon>Pseudomonadati</taxon>
        <taxon>Pseudomonadota</taxon>
        <taxon>Betaproteobacteria</taxon>
        <taxon>Burkholderiales</taxon>
        <taxon>Comamonadaceae</taxon>
        <taxon>Paracidovorax</taxon>
    </lineage>
</organism>
<feature type="domain" description="CheW-like" evidence="2">
    <location>
        <begin position="204"/>
        <end position="337"/>
    </location>
</feature>
<dbReference type="InterPro" id="IPR039315">
    <property type="entry name" value="CheW"/>
</dbReference>
<dbReference type="AlphaFoldDB" id="A0A1G6ZFP2"/>
<proteinExistence type="predicted"/>
<feature type="region of interest" description="Disordered" evidence="1">
    <location>
        <begin position="339"/>
        <end position="374"/>
    </location>
</feature>
<reference evidence="3 4" key="1">
    <citation type="submission" date="2016-10" db="EMBL/GenBank/DDBJ databases">
        <authorList>
            <person name="de Groot N.N."/>
        </authorList>
    </citation>
    <scope>NUCLEOTIDE SEQUENCE [LARGE SCALE GENOMIC DNA]</scope>
    <source>
        <strain evidence="3 4">DSM 16619</strain>
    </source>
</reference>
<accession>A0A1G6ZFP2</accession>
<dbReference type="Proteomes" id="UP000198781">
    <property type="component" value="Unassembled WGS sequence"/>
</dbReference>
<feature type="compositionally biased region" description="Acidic residues" evidence="1">
    <location>
        <begin position="351"/>
        <end position="364"/>
    </location>
</feature>
<dbReference type="PROSITE" id="PS50851">
    <property type="entry name" value="CHEW"/>
    <property type="match status" value="2"/>
</dbReference>
<dbReference type="GO" id="GO:0005829">
    <property type="term" value="C:cytosol"/>
    <property type="evidence" value="ECO:0007669"/>
    <property type="project" value="TreeGrafter"/>
</dbReference>
<dbReference type="Gene3D" id="2.40.50.180">
    <property type="entry name" value="CheA-289, Domain 4"/>
    <property type="match status" value="1"/>
</dbReference>
<dbReference type="InterPro" id="IPR036061">
    <property type="entry name" value="CheW-like_dom_sf"/>
</dbReference>
<sequence>MSLPASAVPHAAAPALAEVPEATAQSLEAPQPAAHVRVRVGDCHIAIAATQVERALAMPAQGLSPLPRRQGALAGLIDLAGRPVPVVSLERWLPMGEASMPAAQQRVLVLHTPQARIGLRVDEVMGVKAVAPQDIVRVHHDGGSDEELFESVVPASAGAPILSVLEVDRLMALCQVWCEDAAWAGGAAATAATLPTAAGNAVAAIRHAVFAVGDELWAVPASGINTVVPTPSVELSLPGGGLTVAISELRGRKLPLVGIAAPPAQAGTALPPWVAVLERQGQWIGLLADTCRQLADLVEDDLARTPGEPFLKGIVSVPDVGTLRVLDIDQLFDAVPEAAMSQVRPGAAGDENSDDDDDDDDGDGDGGGGGNNPADSHFLVFEAGALYASPVDSVVGVVELPQPTIDELVLGRPAVMPWRGKTLKVVSLPSFDGQPSPMVPRMAILLEPHPRGHATVGIAISRLCNWLPAHRADHREMRLGSLGDFRMITHEHEGNSASMVVVDLGEMAYLLG</sequence>
<evidence type="ECO:0000313" key="3">
    <source>
        <dbReference type="EMBL" id="SDE01469.1"/>
    </source>
</evidence>
<dbReference type="PANTHER" id="PTHR22617:SF23">
    <property type="entry name" value="CHEMOTAXIS PROTEIN CHEW"/>
    <property type="match status" value="1"/>
</dbReference>
<dbReference type="STRING" id="187868.SAMN05192589_11185"/>
<gene>
    <name evidence="3" type="ORF">SAMN05192589_11185</name>
</gene>
<name>A0A1G6ZFP2_9BURK</name>
<protein>
    <submittedName>
        <fullName evidence="3">Purine-binding chemotaxis protein CheW</fullName>
    </submittedName>
</protein>
<dbReference type="Pfam" id="PF01584">
    <property type="entry name" value="CheW"/>
    <property type="match status" value="2"/>
</dbReference>
<dbReference type="GO" id="GO:0007165">
    <property type="term" value="P:signal transduction"/>
    <property type="evidence" value="ECO:0007669"/>
    <property type="project" value="InterPro"/>
</dbReference>
<dbReference type="RefSeq" id="WP_092744863.1">
    <property type="nucleotide sequence ID" value="NZ_FMZC01000011.1"/>
</dbReference>
<dbReference type="PANTHER" id="PTHR22617">
    <property type="entry name" value="CHEMOTAXIS SENSOR HISTIDINE KINASE-RELATED"/>
    <property type="match status" value="1"/>
</dbReference>
<dbReference type="EMBL" id="FMZC01000011">
    <property type="protein sequence ID" value="SDE01469.1"/>
    <property type="molecule type" value="Genomic_DNA"/>
</dbReference>
<dbReference type="OrthoDB" id="8746589at2"/>
<evidence type="ECO:0000256" key="1">
    <source>
        <dbReference type="SAM" id="MobiDB-lite"/>
    </source>
</evidence>
<keyword evidence="4" id="KW-1185">Reference proteome</keyword>
<evidence type="ECO:0000313" key="4">
    <source>
        <dbReference type="Proteomes" id="UP000198781"/>
    </source>
</evidence>
<dbReference type="GO" id="GO:0006935">
    <property type="term" value="P:chemotaxis"/>
    <property type="evidence" value="ECO:0007669"/>
    <property type="project" value="InterPro"/>
</dbReference>
<dbReference type="InterPro" id="IPR002545">
    <property type="entry name" value="CheW-lke_dom"/>
</dbReference>
<dbReference type="SMART" id="SM00260">
    <property type="entry name" value="CheW"/>
    <property type="match status" value="1"/>
</dbReference>
<feature type="domain" description="CheW-like" evidence="2">
    <location>
        <begin position="32"/>
        <end position="176"/>
    </location>
</feature>
<dbReference type="Gene3D" id="2.30.30.40">
    <property type="entry name" value="SH3 Domains"/>
    <property type="match status" value="1"/>
</dbReference>